<dbReference type="Proteomes" id="UP001428817">
    <property type="component" value="Unassembled WGS sequence"/>
</dbReference>
<dbReference type="Gene3D" id="1.10.10.10">
    <property type="entry name" value="Winged helix-like DNA-binding domain superfamily/Winged helix DNA-binding domain"/>
    <property type="match status" value="1"/>
</dbReference>
<dbReference type="InterPro" id="IPR013249">
    <property type="entry name" value="RNA_pol_sigma70_r4_t2"/>
</dbReference>
<evidence type="ECO:0000256" key="1">
    <source>
        <dbReference type="ARBA" id="ARBA00010641"/>
    </source>
</evidence>
<keyword evidence="4" id="KW-0804">Transcription</keyword>
<feature type="domain" description="RNA polymerase sigma factor 70 region 4 type 2" evidence="5">
    <location>
        <begin position="2"/>
        <end position="51"/>
    </location>
</feature>
<organism evidence="6 7">
    <name type="scientific">Pseudonocardia eucalypti</name>
    <dbReference type="NCBI Taxonomy" id="648755"/>
    <lineage>
        <taxon>Bacteria</taxon>
        <taxon>Bacillati</taxon>
        <taxon>Actinomycetota</taxon>
        <taxon>Actinomycetes</taxon>
        <taxon>Pseudonocardiales</taxon>
        <taxon>Pseudonocardiaceae</taxon>
        <taxon>Pseudonocardia</taxon>
    </lineage>
</organism>
<evidence type="ECO:0000313" key="7">
    <source>
        <dbReference type="Proteomes" id="UP001428817"/>
    </source>
</evidence>
<dbReference type="RefSeq" id="WP_185066042.1">
    <property type="nucleotide sequence ID" value="NZ_BAABJP010000022.1"/>
</dbReference>
<evidence type="ECO:0000256" key="2">
    <source>
        <dbReference type="ARBA" id="ARBA00023015"/>
    </source>
</evidence>
<dbReference type="SUPFAM" id="SSF88659">
    <property type="entry name" value="Sigma3 and sigma4 domains of RNA polymerase sigma factors"/>
    <property type="match status" value="1"/>
</dbReference>
<accession>A0ABP9QFL5</accession>
<name>A0ABP9QFL5_9PSEU</name>
<protein>
    <recommendedName>
        <fullName evidence="5">RNA polymerase sigma factor 70 region 4 type 2 domain-containing protein</fullName>
    </recommendedName>
</protein>
<keyword evidence="3" id="KW-0731">Sigma factor</keyword>
<evidence type="ECO:0000259" key="5">
    <source>
        <dbReference type="Pfam" id="PF08281"/>
    </source>
</evidence>
<evidence type="ECO:0000313" key="6">
    <source>
        <dbReference type="EMBL" id="GAA5161131.1"/>
    </source>
</evidence>
<evidence type="ECO:0000256" key="4">
    <source>
        <dbReference type="ARBA" id="ARBA00023163"/>
    </source>
</evidence>
<sequence>MRAALARLPAEQARAVVMAAVYGMTARQVAGFEGIPLGTAKARIHAGLLKLHAARLAWRGDNE</sequence>
<proteinExistence type="inferred from homology"/>
<comment type="similarity">
    <text evidence="1">Belongs to the sigma-70 factor family. ECF subfamily.</text>
</comment>
<comment type="caution">
    <text evidence="6">The sequence shown here is derived from an EMBL/GenBank/DDBJ whole genome shotgun (WGS) entry which is preliminary data.</text>
</comment>
<dbReference type="Pfam" id="PF08281">
    <property type="entry name" value="Sigma70_r4_2"/>
    <property type="match status" value="1"/>
</dbReference>
<gene>
    <name evidence="6" type="ORF">GCM10023321_44870</name>
</gene>
<dbReference type="InterPro" id="IPR013324">
    <property type="entry name" value="RNA_pol_sigma_r3/r4-like"/>
</dbReference>
<reference evidence="7" key="1">
    <citation type="journal article" date="2019" name="Int. J. Syst. Evol. Microbiol.">
        <title>The Global Catalogue of Microorganisms (GCM) 10K type strain sequencing project: providing services to taxonomists for standard genome sequencing and annotation.</title>
        <authorList>
            <consortium name="The Broad Institute Genomics Platform"/>
            <consortium name="The Broad Institute Genome Sequencing Center for Infectious Disease"/>
            <person name="Wu L."/>
            <person name="Ma J."/>
        </authorList>
    </citation>
    <scope>NUCLEOTIDE SEQUENCE [LARGE SCALE GENOMIC DNA]</scope>
    <source>
        <strain evidence="7">JCM 18303</strain>
    </source>
</reference>
<keyword evidence="7" id="KW-1185">Reference proteome</keyword>
<dbReference type="InterPro" id="IPR036388">
    <property type="entry name" value="WH-like_DNA-bd_sf"/>
</dbReference>
<evidence type="ECO:0000256" key="3">
    <source>
        <dbReference type="ARBA" id="ARBA00023082"/>
    </source>
</evidence>
<dbReference type="EMBL" id="BAABJP010000022">
    <property type="protein sequence ID" value="GAA5161131.1"/>
    <property type="molecule type" value="Genomic_DNA"/>
</dbReference>
<keyword evidence="2" id="KW-0805">Transcription regulation</keyword>